<protein>
    <submittedName>
        <fullName evidence="2">Protein kinase domain-containing protein</fullName>
    </submittedName>
</protein>
<keyword evidence="1" id="KW-1185">Reference proteome</keyword>
<name>A0A1I7XK57_HETBA</name>
<accession>A0A1I7XK57</accession>
<proteinExistence type="predicted"/>
<dbReference type="AlphaFoldDB" id="A0A1I7XK57"/>
<evidence type="ECO:0000313" key="2">
    <source>
        <dbReference type="WBParaSite" id="Hba_17894"/>
    </source>
</evidence>
<dbReference type="WBParaSite" id="Hba_17894">
    <property type="protein sequence ID" value="Hba_17894"/>
    <property type="gene ID" value="Hba_17894"/>
</dbReference>
<reference evidence="2" key="1">
    <citation type="submission" date="2016-11" db="UniProtKB">
        <authorList>
            <consortium name="WormBaseParasite"/>
        </authorList>
    </citation>
    <scope>IDENTIFICATION</scope>
</reference>
<organism evidence="1 2">
    <name type="scientific">Heterorhabditis bacteriophora</name>
    <name type="common">Entomopathogenic nematode worm</name>
    <dbReference type="NCBI Taxonomy" id="37862"/>
    <lineage>
        <taxon>Eukaryota</taxon>
        <taxon>Metazoa</taxon>
        <taxon>Ecdysozoa</taxon>
        <taxon>Nematoda</taxon>
        <taxon>Chromadorea</taxon>
        <taxon>Rhabditida</taxon>
        <taxon>Rhabditina</taxon>
        <taxon>Rhabditomorpha</taxon>
        <taxon>Strongyloidea</taxon>
        <taxon>Heterorhabditidae</taxon>
        <taxon>Heterorhabditis</taxon>
    </lineage>
</organism>
<sequence length="503" mass="57129">MLYKDIAPLLNDNSGGDVLQDNAEPLGSNSMPVRKQLQHTFQQWPLYWDRPVDYQEACEILTTMRVVPNKKICSTVPQNFRGEGTFVIDLRPLNNRHDAGLDGLGTWGRPTGRNRYYTQDKDGNLIRADDGRGNLLPNTEYVWKCMLKRYEHPATAQFKGGENRFIKKIYTALYPPERREAVALAVVTYEWIGKAFNFRVLPLAQKVRRNNIAVPPDGSKDWEGASFNNADLTSLPATCSACFGDSPLYAVGAIDFNTAACIILGGLIVDAAKYYKIDPNTGDAVRIDRGNKLIDGAEYDIQILSKRYEHPSVGGRFVRKIYTGRSPSGDRFYHTCSHLAVITYYWKGEPEWFEAGPQRRVHHINFSILSDFTRMLLNQMNTILGQSSRAPDLGMPAIKRPRKLLPRINTSDLNDRDLESVKAMIYKKEYENQERLAGILDRAESFLDRLDRVSMFFQHMPDPEQQIWMSNDPGSTVGHQEEVIMDGGATEHTVYPDGEYVME</sequence>
<evidence type="ECO:0000313" key="1">
    <source>
        <dbReference type="Proteomes" id="UP000095283"/>
    </source>
</evidence>
<dbReference type="Proteomes" id="UP000095283">
    <property type="component" value="Unplaced"/>
</dbReference>